<protein>
    <submittedName>
        <fullName evidence="1">Uncharacterized protein</fullName>
    </submittedName>
</protein>
<reference evidence="1 2" key="1">
    <citation type="submission" date="2018-06" db="EMBL/GenBank/DDBJ databases">
        <title>Comparative genomics reveals the genomic features of Rhizophagus irregularis, R. cerebriforme, R. diaphanum and Gigaspora rosea, and their symbiotic lifestyle signature.</title>
        <authorList>
            <person name="Morin E."/>
            <person name="San Clemente H."/>
            <person name="Chen E.C.H."/>
            <person name="De La Providencia I."/>
            <person name="Hainaut M."/>
            <person name="Kuo A."/>
            <person name="Kohler A."/>
            <person name="Murat C."/>
            <person name="Tang N."/>
            <person name="Roy S."/>
            <person name="Loubradou J."/>
            <person name="Henrissat B."/>
            <person name="Grigoriev I.V."/>
            <person name="Corradi N."/>
            <person name="Roux C."/>
            <person name="Martin F.M."/>
        </authorList>
    </citation>
    <scope>NUCLEOTIDE SEQUENCE [LARGE SCALE GENOMIC DNA]</scope>
    <source>
        <strain evidence="1 2">DAOM 194757</strain>
    </source>
</reference>
<dbReference type="Proteomes" id="UP000266673">
    <property type="component" value="Unassembled WGS sequence"/>
</dbReference>
<gene>
    <name evidence="1" type="ORF">C2G38_2171772</name>
</gene>
<comment type="caution">
    <text evidence="1">The sequence shown here is derived from an EMBL/GenBank/DDBJ whole genome shotgun (WGS) entry which is preliminary data.</text>
</comment>
<dbReference type="AlphaFoldDB" id="A0A397VNA6"/>
<name>A0A397VNA6_9GLOM</name>
<keyword evidence="2" id="KW-1185">Reference proteome</keyword>
<accession>A0A397VNA6</accession>
<dbReference type="EMBL" id="QKWP01000270">
    <property type="protein sequence ID" value="RIB23281.1"/>
    <property type="molecule type" value="Genomic_DNA"/>
</dbReference>
<organism evidence="1 2">
    <name type="scientific">Gigaspora rosea</name>
    <dbReference type="NCBI Taxonomy" id="44941"/>
    <lineage>
        <taxon>Eukaryota</taxon>
        <taxon>Fungi</taxon>
        <taxon>Fungi incertae sedis</taxon>
        <taxon>Mucoromycota</taxon>
        <taxon>Glomeromycotina</taxon>
        <taxon>Glomeromycetes</taxon>
        <taxon>Diversisporales</taxon>
        <taxon>Gigasporaceae</taxon>
        <taxon>Gigaspora</taxon>
    </lineage>
</organism>
<evidence type="ECO:0000313" key="1">
    <source>
        <dbReference type="EMBL" id="RIB23281.1"/>
    </source>
</evidence>
<proteinExistence type="predicted"/>
<dbReference type="OrthoDB" id="2423387at2759"/>
<sequence length="280" mass="31434">MRFFNFSISVGDFVLQKISENIISNWVETEHKNKIKDARAQGIAPPPKCKNINPPTSRFKNTTFQSSKTNSDIAKVNDEIDGSLIESNRNDSPSYYIRSSATSSNSIKVRRFELNNDDYIPEPFTATPHTVRSSRALKVPTQKLLATSSKAIEVDDSSDYNDASELSTITSHTIKLSTPSRIQTQLSTSTNMIETGNSNVNDNNDTSKFFTISPLARRSLRSSNLSSASSNRFEIDDAQLFGLPLSPVEQNRNNIGIYLYKRIRIYYRSNNNSIISLSRL</sequence>
<evidence type="ECO:0000313" key="2">
    <source>
        <dbReference type="Proteomes" id="UP000266673"/>
    </source>
</evidence>